<evidence type="ECO:0000256" key="2">
    <source>
        <dbReference type="ARBA" id="ARBA00008821"/>
    </source>
</evidence>
<sequence length="489" mass="50750">MALGWKVVYEGKTPPPGEVVRPDERLSWGRTVGLGAQHVVAMFGATFVFPLIMGLNAQLAIMMSGIATICFLLIVRGVVPSYLGTSASFVGGVVAIREQGGDSPDVTGAILVAGAVLAAVGVVIHYLGAGVLHRVLPPVVTGAVVMLIGFNLAPVVADTYWPQDQWIALIVMTLVIVMAVGLRGFLGRIAIFVGLVIGYALSWVFDRVFGQITSFDAAAGEVTTHDRVNFDGVREADWFGFPDETFVDAQGLEVPGWHLPSFSVTFILLVLPAVIALIAENAGHVKAVAEITERDLDPVMGKAIAADGVGTVIASSVGGSPTTTYAENIGVMAATRVYSTAAYYVAAVVAILFGFSPKFGALISATPGGVLGGITVVLYGMIGLLGARIWIENRVDFANPVNLVPVSAGIIIAIGDTSLEITDDFVLSGIALGTLVTIIAYHLARAVAPAHLRQGAVLTVGPPGVHRTDGDEADPAAEPPDAAPPGERG</sequence>
<evidence type="ECO:0000256" key="6">
    <source>
        <dbReference type="ARBA" id="ARBA00023136"/>
    </source>
</evidence>
<keyword evidence="3" id="KW-0813">Transport</keyword>
<evidence type="ECO:0000313" key="10">
    <source>
        <dbReference type="Proteomes" id="UP000294739"/>
    </source>
</evidence>
<protein>
    <submittedName>
        <fullName evidence="9">Nitrate reductase</fullName>
    </submittedName>
</protein>
<dbReference type="InParanoid" id="A0A4R5CK90"/>
<dbReference type="InterPro" id="IPR006042">
    <property type="entry name" value="Xan_ur_permease"/>
</dbReference>
<feature type="transmembrane region" description="Helical" evidence="8">
    <location>
        <begin position="135"/>
        <end position="153"/>
    </location>
</feature>
<keyword evidence="10" id="KW-1185">Reference proteome</keyword>
<evidence type="ECO:0000256" key="8">
    <source>
        <dbReference type="SAM" id="Phobius"/>
    </source>
</evidence>
<dbReference type="EMBL" id="SMKZ01000052">
    <property type="protein sequence ID" value="TDE00276.1"/>
    <property type="molecule type" value="Genomic_DNA"/>
</dbReference>
<feature type="transmembrane region" description="Helical" evidence="8">
    <location>
        <begin position="341"/>
        <end position="363"/>
    </location>
</feature>
<feature type="transmembrane region" description="Helical" evidence="8">
    <location>
        <begin position="403"/>
        <end position="419"/>
    </location>
</feature>
<evidence type="ECO:0000256" key="1">
    <source>
        <dbReference type="ARBA" id="ARBA00004141"/>
    </source>
</evidence>
<evidence type="ECO:0000256" key="7">
    <source>
        <dbReference type="SAM" id="MobiDB-lite"/>
    </source>
</evidence>
<evidence type="ECO:0000256" key="4">
    <source>
        <dbReference type="ARBA" id="ARBA00022692"/>
    </source>
</evidence>
<feature type="transmembrane region" description="Helical" evidence="8">
    <location>
        <begin position="32"/>
        <end position="52"/>
    </location>
</feature>
<feature type="transmembrane region" description="Helical" evidence="8">
    <location>
        <begin position="106"/>
        <end position="128"/>
    </location>
</feature>
<dbReference type="RefSeq" id="WP_131900082.1">
    <property type="nucleotide sequence ID" value="NZ_SMKZ01000052.1"/>
</dbReference>
<proteinExistence type="inferred from homology"/>
<dbReference type="GO" id="GO:0042907">
    <property type="term" value="F:xanthine transmembrane transporter activity"/>
    <property type="evidence" value="ECO:0007669"/>
    <property type="project" value="TreeGrafter"/>
</dbReference>
<comment type="similarity">
    <text evidence="2">Belongs to the nucleobase:cation symporter-2 (NCS2) (TC 2.A.40) family.</text>
</comment>
<feature type="transmembrane region" description="Helical" evidence="8">
    <location>
        <begin position="369"/>
        <end position="391"/>
    </location>
</feature>
<evidence type="ECO:0000256" key="5">
    <source>
        <dbReference type="ARBA" id="ARBA00022989"/>
    </source>
</evidence>
<evidence type="ECO:0000256" key="3">
    <source>
        <dbReference type="ARBA" id="ARBA00022448"/>
    </source>
</evidence>
<feature type="transmembrane region" description="Helical" evidence="8">
    <location>
        <begin position="257"/>
        <end position="279"/>
    </location>
</feature>
<feature type="transmembrane region" description="Helical" evidence="8">
    <location>
        <begin position="189"/>
        <end position="205"/>
    </location>
</feature>
<keyword evidence="5 8" id="KW-1133">Transmembrane helix</keyword>
<feature type="transmembrane region" description="Helical" evidence="8">
    <location>
        <begin position="165"/>
        <end position="182"/>
    </location>
</feature>
<dbReference type="OrthoDB" id="9779092at2"/>
<accession>A0A4R5CK90</accession>
<name>A0A4R5CK90_9ACTN</name>
<dbReference type="PANTHER" id="PTHR42810">
    <property type="entry name" value="PURINE PERMEASE C1399.01C-RELATED"/>
    <property type="match status" value="1"/>
</dbReference>
<dbReference type="Pfam" id="PF00860">
    <property type="entry name" value="Xan_ur_permease"/>
    <property type="match status" value="1"/>
</dbReference>
<feature type="transmembrane region" description="Helical" evidence="8">
    <location>
        <begin position="425"/>
        <end position="444"/>
    </location>
</feature>
<comment type="caution">
    <text evidence="9">The sequence shown here is derived from an EMBL/GenBank/DDBJ whole genome shotgun (WGS) entry which is preliminary data.</text>
</comment>
<dbReference type="InterPro" id="IPR006043">
    <property type="entry name" value="NCS2"/>
</dbReference>
<dbReference type="Proteomes" id="UP000294739">
    <property type="component" value="Unassembled WGS sequence"/>
</dbReference>
<comment type="subcellular location">
    <subcellularLocation>
        <location evidence="1">Membrane</location>
        <topology evidence="1">Multi-pass membrane protein</topology>
    </subcellularLocation>
</comment>
<gene>
    <name evidence="9" type="ORF">E1269_26050</name>
</gene>
<keyword evidence="6 8" id="KW-0472">Membrane</keyword>
<dbReference type="GO" id="GO:0005886">
    <property type="term" value="C:plasma membrane"/>
    <property type="evidence" value="ECO:0007669"/>
    <property type="project" value="UniProtKB-ARBA"/>
</dbReference>
<evidence type="ECO:0000313" key="9">
    <source>
        <dbReference type="EMBL" id="TDE00276.1"/>
    </source>
</evidence>
<dbReference type="AlphaFoldDB" id="A0A4R5CK90"/>
<reference evidence="9 10" key="1">
    <citation type="submission" date="2019-03" db="EMBL/GenBank/DDBJ databases">
        <title>Draft genome sequences of novel Actinobacteria.</title>
        <authorList>
            <person name="Sahin N."/>
            <person name="Ay H."/>
            <person name="Saygin H."/>
        </authorList>
    </citation>
    <scope>NUCLEOTIDE SEQUENCE [LARGE SCALE GENOMIC DNA]</scope>
    <source>
        <strain evidence="9 10">5K138</strain>
    </source>
</reference>
<dbReference type="NCBIfam" id="TIGR00801">
    <property type="entry name" value="ncs2"/>
    <property type="match status" value="1"/>
</dbReference>
<feature type="region of interest" description="Disordered" evidence="7">
    <location>
        <begin position="461"/>
        <end position="489"/>
    </location>
</feature>
<keyword evidence="4 8" id="KW-0812">Transmembrane</keyword>
<dbReference type="PANTHER" id="PTHR42810:SF2">
    <property type="entry name" value="PURINE PERMEASE C1399.01C-RELATED"/>
    <property type="match status" value="1"/>
</dbReference>
<organism evidence="9 10">
    <name type="scientific">Jiangella asiatica</name>
    <dbReference type="NCBI Taxonomy" id="2530372"/>
    <lineage>
        <taxon>Bacteria</taxon>
        <taxon>Bacillati</taxon>
        <taxon>Actinomycetota</taxon>
        <taxon>Actinomycetes</taxon>
        <taxon>Jiangellales</taxon>
        <taxon>Jiangellaceae</taxon>
        <taxon>Jiangella</taxon>
    </lineage>
</organism>